<name>A0ABD5Q1V8_9EURY</name>
<dbReference type="InterPro" id="IPR008914">
    <property type="entry name" value="PEBP"/>
</dbReference>
<protein>
    <submittedName>
        <fullName evidence="2">YbhB/YbcL family Raf kinase inhibitor-like protein</fullName>
    </submittedName>
</protein>
<comment type="caution">
    <text evidence="2">The sequence shown here is derived from an EMBL/GenBank/DDBJ whole genome shotgun (WGS) entry which is preliminary data.</text>
</comment>
<dbReference type="NCBIfam" id="TIGR00481">
    <property type="entry name" value="YbhB/YbcL family Raf kinase inhibitor-like protein"/>
    <property type="match status" value="1"/>
</dbReference>
<feature type="region of interest" description="Disordered" evidence="1">
    <location>
        <begin position="83"/>
        <end position="113"/>
    </location>
</feature>
<dbReference type="Pfam" id="PF01161">
    <property type="entry name" value="PBP"/>
    <property type="match status" value="1"/>
</dbReference>
<evidence type="ECO:0000313" key="3">
    <source>
        <dbReference type="Proteomes" id="UP001595945"/>
    </source>
</evidence>
<accession>A0ABD5Q1V8</accession>
<feature type="region of interest" description="Disordered" evidence="1">
    <location>
        <begin position="132"/>
        <end position="158"/>
    </location>
</feature>
<dbReference type="EMBL" id="JBHSHT010000001">
    <property type="protein sequence ID" value="MFC4824506.1"/>
    <property type="molecule type" value="Genomic_DNA"/>
</dbReference>
<feature type="compositionally biased region" description="Basic and acidic residues" evidence="1">
    <location>
        <begin position="83"/>
        <end position="93"/>
    </location>
</feature>
<organism evidence="2 3">
    <name type="scientific">Halorussus aquaticus</name>
    <dbReference type="NCBI Taxonomy" id="2953748"/>
    <lineage>
        <taxon>Archaea</taxon>
        <taxon>Methanobacteriati</taxon>
        <taxon>Methanobacteriota</taxon>
        <taxon>Stenosarchaea group</taxon>
        <taxon>Halobacteria</taxon>
        <taxon>Halobacteriales</taxon>
        <taxon>Haladaptataceae</taxon>
        <taxon>Halorussus</taxon>
    </lineage>
</organism>
<proteinExistence type="predicted"/>
<dbReference type="GeneID" id="73044808"/>
<dbReference type="PANTHER" id="PTHR30289:SF1">
    <property type="entry name" value="PEBP (PHOSPHATIDYLETHANOLAMINE-BINDING PROTEIN) FAMILY PROTEIN"/>
    <property type="match status" value="1"/>
</dbReference>
<dbReference type="Proteomes" id="UP001595945">
    <property type="component" value="Unassembled WGS sequence"/>
</dbReference>
<dbReference type="Gene3D" id="3.90.280.10">
    <property type="entry name" value="PEBP-like"/>
    <property type="match status" value="1"/>
</dbReference>
<keyword evidence="2" id="KW-0649">Protein kinase inhibitor</keyword>
<dbReference type="InterPro" id="IPR036610">
    <property type="entry name" value="PEBP-like_sf"/>
</dbReference>
<evidence type="ECO:0000256" key="1">
    <source>
        <dbReference type="SAM" id="MobiDB-lite"/>
    </source>
</evidence>
<gene>
    <name evidence="2" type="ORF">ACFO9K_09535</name>
</gene>
<dbReference type="PANTHER" id="PTHR30289">
    <property type="entry name" value="UNCHARACTERIZED PROTEIN YBCL-RELATED"/>
    <property type="match status" value="1"/>
</dbReference>
<feature type="compositionally biased region" description="Basic and acidic residues" evidence="1">
    <location>
        <begin position="141"/>
        <end position="158"/>
    </location>
</feature>
<keyword evidence="3" id="KW-1185">Reference proteome</keyword>
<evidence type="ECO:0000313" key="2">
    <source>
        <dbReference type="EMBL" id="MFC4824506.1"/>
    </source>
</evidence>
<dbReference type="CDD" id="cd00865">
    <property type="entry name" value="PEBP_bact_arch"/>
    <property type="match status" value="1"/>
</dbReference>
<dbReference type="SUPFAM" id="SSF49777">
    <property type="entry name" value="PEBP-like"/>
    <property type="match status" value="1"/>
</dbReference>
<dbReference type="InterPro" id="IPR005247">
    <property type="entry name" value="YbhB_YbcL/LppC-like"/>
</dbReference>
<sequence length="158" mass="17307">MADASIRTPAFTHGESVPEKYTCEGEDVSPELTLADVPDDAASLAVVVDDPDAPAGTFTHWLLWNLPPDTVEIPEDVPRREAVSELGDARQGENDFGDVGYRGPCPPEGDDPHEYRFTLHVLDEELNVDAGVPRPEVQDELDAKSIDSDRFTGTFSRE</sequence>
<dbReference type="GO" id="GO:0004860">
    <property type="term" value="F:protein kinase inhibitor activity"/>
    <property type="evidence" value="ECO:0007669"/>
    <property type="project" value="UniProtKB-KW"/>
</dbReference>
<dbReference type="RefSeq" id="WP_254269756.1">
    <property type="nucleotide sequence ID" value="NZ_CP100400.1"/>
</dbReference>
<dbReference type="AlphaFoldDB" id="A0ABD5Q1V8"/>
<reference evidence="2 3" key="1">
    <citation type="journal article" date="2019" name="Int. J. Syst. Evol. Microbiol.">
        <title>The Global Catalogue of Microorganisms (GCM) 10K type strain sequencing project: providing services to taxonomists for standard genome sequencing and annotation.</title>
        <authorList>
            <consortium name="The Broad Institute Genomics Platform"/>
            <consortium name="The Broad Institute Genome Sequencing Center for Infectious Disease"/>
            <person name="Wu L."/>
            <person name="Ma J."/>
        </authorList>
    </citation>
    <scope>NUCLEOTIDE SEQUENCE [LARGE SCALE GENOMIC DNA]</scope>
    <source>
        <strain evidence="2 3">XZYJ18</strain>
    </source>
</reference>